<organism evidence="2 3">
    <name type="scientific">Bdellovibrio bacteriovorus</name>
    <dbReference type="NCBI Taxonomy" id="959"/>
    <lineage>
        <taxon>Bacteria</taxon>
        <taxon>Pseudomonadati</taxon>
        <taxon>Bdellovibrionota</taxon>
        <taxon>Bdellovibrionia</taxon>
        <taxon>Bdellovibrionales</taxon>
        <taxon>Pseudobdellovibrionaceae</taxon>
        <taxon>Bdellovibrio</taxon>
    </lineage>
</organism>
<keyword evidence="3" id="KW-1185">Reference proteome</keyword>
<evidence type="ECO:0000313" key="2">
    <source>
        <dbReference type="EMBL" id="KYG65533.1"/>
    </source>
</evidence>
<evidence type="ECO:0000313" key="3">
    <source>
        <dbReference type="Proteomes" id="UP000075320"/>
    </source>
</evidence>
<evidence type="ECO:0000256" key="1">
    <source>
        <dbReference type="SAM" id="SignalP"/>
    </source>
</evidence>
<dbReference type="EMBL" id="LUKE01000001">
    <property type="protein sequence ID" value="KYG65533.1"/>
    <property type="molecule type" value="Genomic_DNA"/>
</dbReference>
<keyword evidence="1" id="KW-0732">Signal</keyword>
<gene>
    <name evidence="2" type="ORF">AZI86_00185</name>
</gene>
<dbReference type="AlphaFoldDB" id="A0A150WM13"/>
<comment type="caution">
    <text evidence="2">The sequence shown here is derived from an EMBL/GenBank/DDBJ whole genome shotgun (WGS) entry which is preliminary data.</text>
</comment>
<evidence type="ECO:0008006" key="4">
    <source>
        <dbReference type="Google" id="ProtNLM"/>
    </source>
</evidence>
<dbReference type="InterPro" id="IPR013783">
    <property type="entry name" value="Ig-like_fold"/>
</dbReference>
<proteinExistence type="predicted"/>
<dbReference type="Gene3D" id="2.60.40.10">
    <property type="entry name" value="Immunoglobulins"/>
    <property type="match status" value="1"/>
</dbReference>
<feature type="chain" id="PRO_5007573372" description="Big-1 domain-containing protein" evidence="1">
    <location>
        <begin position="28"/>
        <end position="194"/>
    </location>
</feature>
<accession>A0A150WM13</accession>
<sequence>MSQVLVSVMLMTLVTLSILGCSNSSFDAFIAPEVPETINAEAPSADMTEINISNDNVADGITPALVNLRIRSATGNPVEGVTMGISVSGPDNVVVPCTTSNKQGQSRCMIYTTRAGLKSLKLTGAFSLVSSVMFIAPKPLRSNFAFVSTAVDMRLPSGRRVIATSGITESDFIQKDSQGTLRLRSSVLSSIIND</sequence>
<dbReference type="SUPFAM" id="SSF49373">
    <property type="entry name" value="Invasin/intimin cell-adhesion fragments"/>
    <property type="match status" value="1"/>
</dbReference>
<name>A0A150WM13_BDEBC</name>
<feature type="signal peptide" evidence="1">
    <location>
        <begin position="1"/>
        <end position="27"/>
    </location>
</feature>
<dbReference type="InterPro" id="IPR008964">
    <property type="entry name" value="Invasin/intimin_cell_adhesion"/>
</dbReference>
<dbReference type="RefSeq" id="WP_061833077.1">
    <property type="nucleotide sequence ID" value="NZ_LUKE01000001.1"/>
</dbReference>
<protein>
    <recommendedName>
        <fullName evidence="4">Big-1 domain-containing protein</fullName>
    </recommendedName>
</protein>
<dbReference type="Proteomes" id="UP000075320">
    <property type="component" value="Unassembled WGS sequence"/>
</dbReference>
<reference evidence="2 3" key="1">
    <citation type="submission" date="2016-03" db="EMBL/GenBank/DDBJ databases">
        <authorList>
            <person name="Ploux O."/>
        </authorList>
    </citation>
    <scope>NUCLEOTIDE SEQUENCE [LARGE SCALE GENOMIC DNA]</scope>
    <source>
        <strain evidence="2 3">R0</strain>
    </source>
</reference>